<evidence type="ECO:0000256" key="1">
    <source>
        <dbReference type="SAM" id="MobiDB-lite"/>
    </source>
</evidence>
<proteinExistence type="predicted"/>
<dbReference type="EMBL" id="FUEZ01000004">
    <property type="protein sequence ID" value="SPM41877.1"/>
    <property type="molecule type" value="Genomic_DNA"/>
</dbReference>
<gene>
    <name evidence="2" type="ORF">MNAB215_4093</name>
</gene>
<accession>A0A2U3PDP2</accession>
<dbReference type="Proteomes" id="UP000240424">
    <property type="component" value="Unassembled WGS sequence"/>
</dbReference>
<evidence type="ECO:0000313" key="3">
    <source>
        <dbReference type="Proteomes" id="UP000240424"/>
    </source>
</evidence>
<reference evidence="2 3" key="1">
    <citation type="submission" date="2017-01" db="EMBL/GenBank/DDBJ databases">
        <authorList>
            <consortium name="Urmite Genomes"/>
        </authorList>
    </citation>
    <scope>NUCLEOTIDE SEQUENCE [LARGE SCALE GENOMIC DNA]</scope>
    <source>
        <strain evidence="2 3">AB215</strain>
    </source>
</reference>
<evidence type="ECO:0000313" key="2">
    <source>
        <dbReference type="EMBL" id="SPM41877.1"/>
    </source>
</evidence>
<name>A0A2U3PDP2_9MYCO</name>
<feature type="region of interest" description="Disordered" evidence="1">
    <location>
        <begin position="1"/>
        <end position="29"/>
    </location>
</feature>
<feature type="non-terminal residue" evidence="2">
    <location>
        <position position="1"/>
    </location>
</feature>
<sequence>VTQTSQTPDWDSMNAGCPVHSGQQQASSGGQIDWAGLPINLDFAFSRKQRDKVYVQHLLRTRESWLKARNQQCSCDSAAGDGQLIAGF</sequence>
<keyword evidence="3" id="KW-1185">Reference proteome</keyword>
<dbReference type="STRING" id="1841861.GCA_900157365_02413"/>
<organism evidence="2 3">
    <name type="scientific">Mycobacterium numidiamassiliense</name>
    <dbReference type="NCBI Taxonomy" id="1841861"/>
    <lineage>
        <taxon>Bacteria</taxon>
        <taxon>Bacillati</taxon>
        <taxon>Actinomycetota</taxon>
        <taxon>Actinomycetes</taxon>
        <taxon>Mycobacteriales</taxon>
        <taxon>Mycobacteriaceae</taxon>
        <taxon>Mycobacterium</taxon>
    </lineage>
</organism>
<protein>
    <submittedName>
        <fullName evidence="2">Formate dehydrogenase H FdhF</fullName>
    </submittedName>
</protein>
<dbReference type="AlphaFoldDB" id="A0A2U3PDP2"/>